<protein>
    <recommendedName>
        <fullName evidence="3">DUF4926 domain-containing protein</fullName>
    </recommendedName>
</protein>
<evidence type="ECO:0000313" key="2">
    <source>
        <dbReference type="Proteomes" id="UP000189835"/>
    </source>
</evidence>
<comment type="caution">
    <text evidence="1">The sequence shown here is derived from an EMBL/GenBank/DDBJ whole genome shotgun (WGS) entry which is preliminary data.</text>
</comment>
<organism evidence="1 2">
    <name type="scientific">Microcystis aeruginosa KW</name>
    <dbReference type="NCBI Taxonomy" id="1960155"/>
    <lineage>
        <taxon>Bacteria</taxon>
        <taxon>Bacillati</taxon>
        <taxon>Cyanobacteriota</taxon>
        <taxon>Cyanophyceae</taxon>
        <taxon>Oscillatoriophycideae</taxon>
        <taxon>Chroococcales</taxon>
        <taxon>Microcystaceae</taxon>
        <taxon>Microcystis</taxon>
    </lineage>
</organism>
<proteinExistence type="predicted"/>
<reference evidence="1 2" key="1">
    <citation type="submission" date="2017-02" db="EMBL/GenBank/DDBJ databases">
        <title>Genome sequence of Microcystis aeruginosa KW.</title>
        <authorList>
            <person name="Oh H.-M."/>
            <person name="Ahn C.-Y."/>
            <person name="Jeong H."/>
            <person name="Srivastava A."/>
            <person name="Lee H.-G."/>
            <person name="Kang S.-R."/>
        </authorList>
    </citation>
    <scope>NUCLEOTIDE SEQUENCE [LARGE SCALE GENOMIC DNA]</scope>
    <source>
        <strain evidence="1 2">KW</strain>
    </source>
</reference>
<dbReference type="EMBL" id="MVGR01000003">
    <property type="protein sequence ID" value="OPF18918.1"/>
    <property type="molecule type" value="Genomic_DNA"/>
</dbReference>
<dbReference type="AlphaFoldDB" id="A0A1V4BW35"/>
<gene>
    <name evidence="1" type="ORF">B1L04_05685</name>
</gene>
<evidence type="ECO:0008006" key="3">
    <source>
        <dbReference type="Google" id="ProtNLM"/>
    </source>
</evidence>
<dbReference type="RefSeq" id="WP_079206061.1">
    <property type="nucleotide sequence ID" value="NZ_MVGR01000003.1"/>
</dbReference>
<name>A0A1V4BW35_MICAE</name>
<dbReference type="Proteomes" id="UP000189835">
    <property type="component" value="Unassembled WGS sequence"/>
</dbReference>
<evidence type="ECO:0000313" key="1">
    <source>
        <dbReference type="EMBL" id="OPF18918.1"/>
    </source>
</evidence>
<sequence length="100" mass="10869">MKAKINDSIQTLIDITADFSDLIIPKGTIGAIVECYPNPEAYAIDLMISSPKVIGGFTYENVILSPEQFIVISSQSISVRSPDLVGWVIGTQPNIIPMML</sequence>
<accession>A0A1V4BW35</accession>